<gene>
    <name evidence="8" type="ORF">CLV57_2362</name>
</gene>
<keyword evidence="4" id="KW-1134">Transmembrane beta strand</keyword>
<evidence type="ECO:0000256" key="2">
    <source>
        <dbReference type="ARBA" id="ARBA00007613"/>
    </source>
</evidence>
<comment type="subcellular location">
    <subcellularLocation>
        <location evidence="1">Cell outer membrane</location>
    </subcellularLocation>
</comment>
<protein>
    <submittedName>
        <fullName evidence="8">Outer membrane protein</fullName>
    </submittedName>
</protein>
<comment type="caution">
    <text evidence="8">The sequence shown here is derived from an EMBL/GenBank/DDBJ whole genome shotgun (WGS) entry which is preliminary data.</text>
</comment>
<evidence type="ECO:0000256" key="5">
    <source>
        <dbReference type="ARBA" id="ARBA00022692"/>
    </source>
</evidence>
<dbReference type="GO" id="GO:1990281">
    <property type="term" value="C:efflux pump complex"/>
    <property type="evidence" value="ECO:0007669"/>
    <property type="project" value="TreeGrafter"/>
</dbReference>
<evidence type="ECO:0000313" key="8">
    <source>
        <dbReference type="EMBL" id="PJJ79236.1"/>
    </source>
</evidence>
<name>A0A2H9VLN5_9SPHI</name>
<dbReference type="EMBL" id="PGFJ01000002">
    <property type="protein sequence ID" value="PJJ79236.1"/>
    <property type="molecule type" value="Genomic_DNA"/>
</dbReference>
<dbReference type="GO" id="GO:0015288">
    <property type="term" value="F:porin activity"/>
    <property type="evidence" value="ECO:0007669"/>
    <property type="project" value="TreeGrafter"/>
</dbReference>
<dbReference type="SUPFAM" id="SSF56954">
    <property type="entry name" value="Outer membrane efflux proteins (OEP)"/>
    <property type="match status" value="1"/>
</dbReference>
<dbReference type="Gene3D" id="1.20.1600.10">
    <property type="entry name" value="Outer membrane efflux proteins (OEP)"/>
    <property type="match status" value="1"/>
</dbReference>
<dbReference type="InterPro" id="IPR003423">
    <property type="entry name" value="OMP_efflux"/>
</dbReference>
<keyword evidence="5" id="KW-0812">Transmembrane</keyword>
<keyword evidence="3" id="KW-0813">Transport</keyword>
<dbReference type="Proteomes" id="UP000242687">
    <property type="component" value="Unassembled WGS sequence"/>
</dbReference>
<evidence type="ECO:0000256" key="1">
    <source>
        <dbReference type="ARBA" id="ARBA00004442"/>
    </source>
</evidence>
<keyword evidence="7" id="KW-0998">Cell outer membrane</keyword>
<keyword evidence="9" id="KW-1185">Reference proteome</keyword>
<keyword evidence="6" id="KW-0472">Membrane</keyword>
<dbReference type="InterPro" id="IPR051906">
    <property type="entry name" value="TolC-like"/>
</dbReference>
<evidence type="ECO:0000313" key="9">
    <source>
        <dbReference type="Proteomes" id="UP000242687"/>
    </source>
</evidence>
<dbReference type="PANTHER" id="PTHR30026:SF20">
    <property type="entry name" value="OUTER MEMBRANE PROTEIN TOLC"/>
    <property type="match status" value="1"/>
</dbReference>
<reference evidence="8 9" key="1">
    <citation type="submission" date="2017-11" db="EMBL/GenBank/DDBJ databases">
        <title>Genomic Encyclopedia of Archaeal and Bacterial Type Strains, Phase II (KMG-II): From Individual Species to Whole Genera.</title>
        <authorList>
            <person name="Goeker M."/>
        </authorList>
    </citation>
    <scope>NUCLEOTIDE SEQUENCE [LARGE SCALE GENOMIC DNA]</scope>
    <source>
        <strain evidence="8 9">DSM 28175</strain>
    </source>
</reference>
<sequence>MELLLHHNKFNMGRLRKYELLIAFALGGKISYAQQTADSVLTLQQCIDIGIKNNLQVKQTAAQTEASRIYWQQAKENLLPTLGGDINHSYSQGRSLNPFTNGYLDQPITSGNYNLSSSLTLSSGLTLQNSIKQTALAYQAGKMDLEQAKNDLTLNLITAYFKVLNGEDQLELAKTQASVSQKQLERAEVLDKDGAISPQQLYDLKGQAATDQLSIINAQNSISIAKLDLLQSLNVPYNKNIKLQRKLSDQITARYQETAEQVYNTALNNFAFVKSGTLKRQSAERALMVAKGTLLPSLYLTGGLSTTYSSAAQRSILINQSIEPTNQFIQTAGGGRETVYTTQSNYIGQNINYTDQLRNNYRTFIGIGLSVPILNAFQNRNKVSLAKINLQTAKDVEQTNQLQLKVNIDKAYENMNMAFDRYQLLLIQTDAFTESFRIAENRFNAGAITSVDFLIVKGNLDRARTNLVNARYDYLIRTRILDYYTGQLEVY</sequence>
<dbReference type="Pfam" id="PF02321">
    <property type="entry name" value="OEP"/>
    <property type="match status" value="2"/>
</dbReference>
<dbReference type="AlphaFoldDB" id="A0A2H9VLN5"/>
<evidence type="ECO:0000256" key="6">
    <source>
        <dbReference type="ARBA" id="ARBA00023136"/>
    </source>
</evidence>
<dbReference type="PANTHER" id="PTHR30026">
    <property type="entry name" value="OUTER MEMBRANE PROTEIN TOLC"/>
    <property type="match status" value="1"/>
</dbReference>
<dbReference type="GO" id="GO:0009279">
    <property type="term" value="C:cell outer membrane"/>
    <property type="evidence" value="ECO:0007669"/>
    <property type="project" value="UniProtKB-SubCell"/>
</dbReference>
<comment type="similarity">
    <text evidence="2">Belongs to the outer membrane factor (OMF) (TC 1.B.17) family.</text>
</comment>
<organism evidence="8 9">
    <name type="scientific">Mucilaginibacter auburnensis</name>
    <dbReference type="NCBI Taxonomy" id="1457233"/>
    <lineage>
        <taxon>Bacteria</taxon>
        <taxon>Pseudomonadati</taxon>
        <taxon>Bacteroidota</taxon>
        <taxon>Sphingobacteriia</taxon>
        <taxon>Sphingobacteriales</taxon>
        <taxon>Sphingobacteriaceae</taxon>
        <taxon>Mucilaginibacter</taxon>
    </lineage>
</organism>
<proteinExistence type="inferred from homology"/>
<evidence type="ECO:0000256" key="4">
    <source>
        <dbReference type="ARBA" id="ARBA00022452"/>
    </source>
</evidence>
<evidence type="ECO:0000256" key="3">
    <source>
        <dbReference type="ARBA" id="ARBA00022448"/>
    </source>
</evidence>
<accession>A0A2H9VLN5</accession>
<evidence type="ECO:0000256" key="7">
    <source>
        <dbReference type="ARBA" id="ARBA00023237"/>
    </source>
</evidence>
<dbReference type="GO" id="GO:0015562">
    <property type="term" value="F:efflux transmembrane transporter activity"/>
    <property type="evidence" value="ECO:0007669"/>
    <property type="project" value="InterPro"/>
</dbReference>